<reference evidence="3" key="1">
    <citation type="journal article" date="2019" name="Int. J. Syst. Evol. Microbiol.">
        <title>The Global Catalogue of Microorganisms (GCM) 10K type strain sequencing project: providing services to taxonomists for standard genome sequencing and annotation.</title>
        <authorList>
            <consortium name="The Broad Institute Genomics Platform"/>
            <consortium name="The Broad Institute Genome Sequencing Center for Infectious Disease"/>
            <person name="Wu L."/>
            <person name="Ma J."/>
        </authorList>
    </citation>
    <scope>NUCLEOTIDE SEQUENCE [LARGE SCALE GENOMIC DNA]</scope>
    <source>
        <strain evidence="3">JCM 17069</strain>
    </source>
</reference>
<keyword evidence="1" id="KW-0812">Transmembrane</keyword>
<dbReference type="Pfam" id="PF19589">
    <property type="entry name" value="DUF6095"/>
    <property type="match status" value="1"/>
</dbReference>
<protein>
    <submittedName>
        <fullName evidence="2">DUF6095 family protein</fullName>
    </submittedName>
</protein>
<keyword evidence="1" id="KW-1133">Transmembrane helix</keyword>
<accession>A0ABP7V829</accession>
<proteinExistence type="predicted"/>
<evidence type="ECO:0000313" key="2">
    <source>
        <dbReference type="EMBL" id="GAA4061385.1"/>
    </source>
</evidence>
<sequence length="75" mass="8437">MATNKELLAKGVKYLFGALPMMFIGPSLMYNAFMNKHTNWHYLILVIGCAVCITSVFLAFKGIKTMTDALFNDKQ</sequence>
<name>A0ABP7V829_9FLAO</name>
<comment type="caution">
    <text evidence="2">The sequence shown here is derived from an EMBL/GenBank/DDBJ whole genome shotgun (WGS) entry which is preliminary data.</text>
</comment>
<evidence type="ECO:0000256" key="1">
    <source>
        <dbReference type="SAM" id="Phobius"/>
    </source>
</evidence>
<feature type="transmembrane region" description="Helical" evidence="1">
    <location>
        <begin position="12"/>
        <end position="33"/>
    </location>
</feature>
<keyword evidence="3" id="KW-1185">Reference proteome</keyword>
<gene>
    <name evidence="2" type="ORF">GCM10022389_02260</name>
</gene>
<feature type="transmembrane region" description="Helical" evidence="1">
    <location>
        <begin position="39"/>
        <end position="60"/>
    </location>
</feature>
<organism evidence="2 3">
    <name type="scientific">Flavobacterium cheonanense</name>
    <dbReference type="NCBI Taxonomy" id="706183"/>
    <lineage>
        <taxon>Bacteria</taxon>
        <taxon>Pseudomonadati</taxon>
        <taxon>Bacteroidota</taxon>
        <taxon>Flavobacteriia</taxon>
        <taxon>Flavobacteriales</taxon>
        <taxon>Flavobacteriaceae</taxon>
        <taxon>Flavobacterium</taxon>
    </lineage>
</organism>
<keyword evidence="1" id="KW-0472">Membrane</keyword>
<dbReference type="InterPro" id="IPR046077">
    <property type="entry name" value="DUF6095"/>
</dbReference>
<dbReference type="RefSeq" id="WP_344814993.1">
    <property type="nucleotide sequence ID" value="NZ_BAABCT010000001.1"/>
</dbReference>
<dbReference type="Proteomes" id="UP001500367">
    <property type="component" value="Unassembled WGS sequence"/>
</dbReference>
<evidence type="ECO:0000313" key="3">
    <source>
        <dbReference type="Proteomes" id="UP001500367"/>
    </source>
</evidence>
<dbReference type="EMBL" id="BAABCT010000001">
    <property type="protein sequence ID" value="GAA4061385.1"/>
    <property type="molecule type" value="Genomic_DNA"/>
</dbReference>